<dbReference type="RefSeq" id="WP_363799813.1">
    <property type="nucleotide sequence ID" value="NZ_CP159925.1"/>
</dbReference>
<dbReference type="AlphaFoldDB" id="A0AAU8MW70"/>
<gene>
    <name evidence="2" type="ORF">ABU614_06620</name>
</gene>
<organism evidence="2">
    <name type="scientific">Lysobacter firmicutimachus</name>
    <dbReference type="NCBI Taxonomy" id="1792846"/>
    <lineage>
        <taxon>Bacteria</taxon>
        <taxon>Pseudomonadati</taxon>
        <taxon>Pseudomonadota</taxon>
        <taxon>Gammaproteobacteria</taxon>
        <taxon>Lysobacterales</taxon>
        <taxon>Lysobacteraceae</taxon>
        <taxon>Lysobacter</taxon>
    </lineage>
</organism>
<keyword evidence="1" id="KW-0812">Transmembrane</keyword>
<protein>
    <recommendedName>
        <fullName evidence="3">P-type DNA transfer protein VirB5</fullName>
    </recommendedName>
</protein>
<evidence type="ECO:0000256" key="1">
    <source>
        <dbReference type="SAM" id="Phobius"/>
    </source>
</evidence>
<reference evidence="2" key="1">
    <citation type="submission" date="2024-06" db="EMBL/GenBank/DDBJ databases">
        <authorList>
            <person name="Li S."/>
        </authorList>
    </citation>
    <scope>NUCLEOTIDE SEQUENCE</scope>
    <source>
        <strain evidence="2">SR10</strain>
    </source>
</reference>
<sequence>MKHRNRVESRSITGAAIGISIGLSLAIVGGPVNAQYIVKDPFGLIAKMQQISKDAAEFGKNAQRWKSTADHYQQQLIKLRRLNFGQTQMEDSFALRPLDYGMDDTCPGPGRGIKDQLVGAFQQTMPKLDGNVVGEQRAVCQRMVYAENRKYNDSVTMLKTLLQRSREFAQIEQQRDNVRDSQGALAANDNEAYRFVARNQLDLDYWQARMKAYDDYIAAMKVDHARLAKRALQGKKGGDGLFPSSALNSVVGN</sequence>
<accession>A0AAU8MW70</accession>
<feature type="transmembrane region" description="Helical" evidence="1">
    <location>
        <begin position="12"/>
        <end position="32"/>
    </location>
</feature>
<evidence type="ECO:0000313" key="2">
    <source>
        <dbReference type="EMBL" id="XCO76455.1"/>
    </source>
</evidence>
<keyword evidence="1" id="KW-0472">Membrane</keyword>
<evidence type="ECO:0008006" key="3">
    <source>
        <dbReference type="Google" id="ProtNLM"/>
    </source>
</evidence>
<dbReference type="EMBL" id="CP159925">
    <property type="protein sequence ID" value="XCO76455.1"/>
    <property type="molecule type" value="Genomic_DNA"/>
</dbReference>
<proteinExistence type="predicted"/>
<name>A0AAU8MW70_9GAMM</name>
<keyword evidence="1" id="KW-1133">Transmembrane helix</keyword>